<keyword evidence="8" id="KW-1185">Reference proteome</keyword>
<dbReference type="Pfam" id="PF00668">
    <property type="entry name" value="Condensation"/>
    <property type="match status" value="1"/>
</dbReference>
<dbReference type="SUPFAM" id="SSF47336">
    <property type="entry name" value="ACP-like"/>
    <property type="match status" value="2"/>
</dbReference>
<keyword evidence="2" id="KW-0596">Phosphopantetheine</keyword>
<dbReference type="Gene3D" id="3.30.559.30">
    <property type="entry name" value="Nonribosomal peptide synthetase, condensation domain"/>
    <property type="match status" value="2"/>
</dbReference>
<keyword evidence="3" id="KW-0597">Phosphoprotein</keyword>
<dbReference type="Proteomes" id="UP001589810">
    <property type="component" value="Unassembled WGS sequence"/>
</dbReference>
<dbReference type="Pfam" id="PF00881">
    <property type="entry name" value="Nitroreductase"/>
    <property type="match status" value="1"/>
</dbReference>
<dbReference type="Gene3D" id="3.40.47.10">
    <property type="match status" value="1"/>
</dbReference>
<dbReference type="Gene3D" id="3.30.300.30">
    <property type="match status" value="1"/>
</dbReference>
<dbReference type="Gene3D" id="3.30.559.10">
    <property type="entry name" value="Chloramphenicol acetyltransferase-like domain"/>
    <property type="match status" value="2"/>
</dbReference>
<reference evidence="7 8" key="1">
    <citation type="submission" date="2024-09" db="EMBL/GenBank/DDBJ databases">
        <authorList>
            <person name="Sun Q."/>
            <person name="Mori K."/>
        </authorList>
    </citation>
    <scope>NUCLEOTIDE SEQUENCE [LARGE SCALE GENOMIC DNA]</scope>
    <source>
        <strain evidence="7 8">TBRC 1432</strain>
    </source>
</reference>
<dbReference type="PROSITE" id="PS52004">
    <property type="entry name" value="KS3_2"/>
    <property type="match status" value="1"/>
</dbReference>
<protein>
    <submittedName>
        <fullName evidence="7">Amino acid adenylation domain-containing protein</fullName>
    </submittedName>
</protein>
<evidence type="ECO:0000256" key="2">
    <source>
        <dbReference type="ARBA" id="ARBA00022450"/>
    </source>
</evidence>
<dbReference type="SUPFAM" id="SSF56801">
    <property type="entry name" value="Acetyl-CoA synthetase-like"/>
    <property type="match status" value="1"/>
</dbReference>
<dbReference type="InterPro" id="IPR042099">
    <property type="entry name" value="ANL_N_sf"/>
</dbReference>
<dbReference type="InterPro" id="IPR010071">
    <property type="entry name" value="AA_adenyl_dom"/>
</dbReference>
<dbReference type="Gene3D" id="3.40.109.10">
    <property type="entry name" value="NADH Oxidase"/>
    <property type="match status" value="1"/>
</dbReference>
<dbReference type="SUPFAM" id="SSF52777">
    <property type="entry name" value="CoA-dependent acyltransferases"/>
    <property type="match status" value="4"/>
</dbReference>
<dbReference type="InterPro" id="IPR014030">
    <property type="entry name" value="Ketoacyl_synth_N"/>
</dbReference>
<evidence type="ECO:0000256" key="4">
    <source>
        <dbReference type="ARBA" id="ARBA00022679"/>
    </source>
</evidence>
<dbReference type="InterPro" id="IPR020806">
    <property type="entry name" value="PKS_PP-bd"/>
</dbReference>
<dbReference type="InterPro" id="IPR020845">
    <property type="entry name" value="AMP-binding_CS"/>
</dbReference>
<dbReference type="NCBIfam" id="TIGR01733">
    <property type="entry name" value="AA-adenyl-dom"/>
    <property type="match status" value="1"/>
</dbReference>
<gene>
    <name evidence="7" type="ORF">ACFFH7_42550</name>
</gene>
<comment type="caution">
    <text evidence="7">The sequence shown here is derived from an EMBL/GenBank/DDBJ whole genome shotgun (WGS) entry which is preliminary data.</text>
</comment>
<dbReference type="PROSITE" id="PS00455">
    <property type="entry name" value="AMP_BINDING"/>
    <property type="match status" value="1"/>
</dbReference>
<dbReference type="InterPro" id="IPR045851">
    <property type="entry name" value="AMP-bd_C_sf"/>
</dbReference>
<dbReference type="PANTHER" id="PTHR45527:SF1">
    <property type="entry name" value="FATTY ACID SYNTHASE"/>
    <property type="match status" value="1"/>
</dbReference>
<dbReference type="InterPro" id="IPR001242">
    <property type="entry name" value="Condensation_dom"/>
</dbReference>
<dbReference type="Pfam" id="PF00109">
    <property type="entry name" value="ketoacyl-synt"/>
    <property type="match status" value="1"/>
</dbReference>
<accession>A0ABV6N877</accession>
<dbReference type="Pfam" id="PF00550">
    <property type="entry name" value="PP-binding"/>
    <property type="match status" value="2"/>
</dbReference>
<dbReference type="PROSITE" id="PS50075">
    <property type="entry name" value="CARRIER"/>
    <property type="match status" value="1"/>
</dbReference>
<dbReference type="InterPro" id="IPR016039">
    <property type="entry name" value="Thiolase-like"/>
</dbReference>
<sequence length="2348" mass="251004">MRTLLTPDPENGWWPFPLNEIQESFYVGRRLGDGTGIGTQVQVEFEADLDVDRLESSWNELVNRTGMLRAVVLPDATQEIRDIVPYYRVETVDVASPEDLNSLREANSGSGFDPHTWPMFSIKVARRPDGRSRVFFAVDEMIADGPSVSLLLRQWYALYRGEQPQLPEISFRDYVLGTQVRSDRLNTALEYWRGKLADADLDRPAPLLAAKPGEERARTRRSLKLAETQWSTVKQAAMAGRATPSALLLALYTAAVSIEDGTSGLPVVLTTYNRNPVHPDVAHLVGPFISTSVFLAPAATGSLGDLLAAVRSQLWRDLEHSTVGGVRAQREWARRDRSRAGGTIPLVYTSLLGSLTQAGSDVDLDSWAMLVDDESTSTYTPGVYLEQVVQERAGELTLSWDVAADVLDDVAVERAFGRLAKALNRIAESGADALTLGLAELLAAPAVQQDKLPLTEVQSAYLVGRIGDLAGTAETRVYQEFLLHGHDVDRIEAGWRQLIGHHPMLRGIVHEDGTLSVQATTPDYAIARHDLSGLDAPGVERELATIADRLRATVFGVGRWPMFVMEASTLPGGDVILHVVLDALMADAQSFALLFGQLFALHDGKNEVLKSGADGLARHLTAMAELAASPAADKVSQEWKAKFEQLPAGPPLPDGGPGAERVHRRFDLDSWTALCAKADEVGVPADMLMLTAYTDALREQFPQPFTIVVVSWDRPAGTEQIVGDFTGLSWLVVDDTLPTGFEDRAREIWARVQLDLERAAVKPGLAQLRQRVFRARGALRLPVVFTRIPDVPKELHSDAVEVRQSQSQTAQVALDNVPLLVGDTVVCQWDAAVGALPDDQLTKMFATYERRMRSLVAQANPQWTVVDLLAQSFKCNGDEPAIRWNGEVISYADLDRRSAQLANHLIRHGLKPGEHVAVHMDRTDNLVVALVAVVRAGAVYVPVDPVNPADRVRFLIEDSGAKLVIADGARADIPGVHVVCPDRDAAVLAAESATAPSVTVGPLDPVYMIYTSGTTGLPKGCRNTQRGVANRLLWMQDTFPLSTEDRVLQKTPYGFDVSAWEFFWPLLVGASIVVARPGGHVDTAYLAGLIRDEQVTITHFVPSVLGMFLRDPAAAGCTSLRYVFASGEALPVGTMRTFFDVLAEAELHNLYGPTEAAIDVTHWACRRDWDEPTVPIGHAVANTRIHIVDEQLRDVPNGTPGEIVIAGHQVALGYHNRPELNAEKFVGGRYRTGDLGVVAEDGEIRYLGRIDNQFKLRGLRIEPEEIEAALVSKAGLADARVLPVTAADGDANLAAVCVPNGAPPAVSAIRKALGEALPKYMVPNLYRFVTDLPLTPNGKLDRGKATELFTDKPAETPSNTAVGLTAEAVAEIAAGLLGAADLAVDADLFDLGATSFTMIRLAQALADKHGVDVPVNILIDSPTPAGIVAGLGDSVPATKPADIRIAFDPAAKKAFKEAKIAQRELAVDAERVALPEGGAQETVELFDARSFRDFVETPMDAKALTDLLTLAAAGQLGGNAKRRYPSAGGFYPVQVYLYARHNRIAGVEGGLYFLHPEERSLVRLDPELRVSAETQVQHNKAIVGGAAFGLFLVSTPAAIAPAYGERLATRYSGIEAGHISQLLMTAAPAKGLGLCPVGEMDFESIRHHFRLDEDQELLVSLWGGALTATDLEQRAELAESGAKVQAGAKTNAAGAGVAGGNAVAGAAGAGVRSAGAAGVVEPIAIIGFAAKLPGADTLEEFDELLSGGGTAIGPAPLQRWAPLKPRGERQGIEVGGYLTDVHAFEADEFRISEGDAKAVDPQEHLLLATTRKCLEDAGITAERLSEQGQVGVFVGAMWADHALHGVPARARGEAGTHATRGGLAHRISHTFNLTGPSVVLDTGCVSGLAAIDAAVRAIRAGQCTTAVAAASNLVLHPDHLDVLSELGLVAEETDSCAFTDRASGWIVGEGVGTVLLKPLQQAVNDGDPIHAVIRGGAVQHSGTTRQFGLPNRKRQEETFRAALTDAGLPATAIGYVEAAASGAALADMLEVAGLNKVFADNKNPVLVGSVKPVTGHLEAASVFGQLGKLICQFRAGHVYATRLTSDPNPGVLSADHVELARRTVKWKREADEPRRALVNGFAGGGSYGCLVVEEPPEFEARDNGGRHVLPISADTPENLAQLADTLADAIDRDPAPALSSVAKTLTEGRKDRQERAAAVTTAIDAAEALRELARNIKAGQRIVGNDELAESWLAGNTVAWPQEDVRRVSLPATPLKVTGERKAEVAADSGTDAEPLQRLVHIVTEVTGIAAAKLSPGTDLLALGVTSRQLQRIAAQVHADGGAQLALETLFETENMAELAEAAFGGRQ</sequence>
<organism evidence="7 8">
    <name type="scientific">Kutzneria chonburiensis</name>
    <dbReference type="NCBI Taxonomy" id="1483604"/>
    <lineage>
        <taxon>Bacteria</taxon>
        <taxon>Bacillati</taxon>
        <taxon>Actinomycetota</taxon>
        <taxon>Actinomycetes</taxon>
        <taxon>Pseudonocardiales</taxon>
        <taxon>Pseudonocardiaceae</taxon>
        <taxon>Kutzneria</taxon>
    </lineage>
</organism>
<dbReference type="InterPro" id="IPR000415">
    <property type="entry name" value="Nitroreductase-like"/>
</dbReference>
<dbReference type="InterPro" id="IPR023213">
    <property type="entry name" value="CAT-like_dom_sf"/>
</dbReference>
<dbReference type="EMBL" id="JBHLUD010000015">
    <property type="protein sequence ID" value="MFC0548250.1"/>
    <property type="molecule type" value="Genomic_DNA"/>
</dbReference>
<dbReference type="CDD" id="cd02142">
    <property type="entry name" value="McbC_SagB-like_oxidoreductase"/>
    <property type="match status" value="1"/>
</dbReference>
<comment type="cofactor">
    <cofactor evidence="1">
        <name>pantetheine 4'-phosphate</name>
        <dbReference type="ChEBI" id="CHEBI:47942"/>
    </cofactor>
</comment>
<dbReference type="SUPFAM" id="SSF53901">
    <property type="entry name" value="Thiolase-like"/>
    <property type="match status" value="1"/>
</dbReference>
<dbReference type="InterPro" id="IPR000873">
    <property type="entry name" value="AMP-dep_synth/lig_dom"/>
</dbReference>
<evidence type="ECO:0000259" key="6">
    <source>
        <dbReference type="PROSITE" id="PS52004"/>
    </source>
</evidence>
<evidence type="ECO:0000256" key="1">
    <source>
        <dbReference type="ARBA" id="ARBA00001957"/>
    </source>
</evidence>
<dbReference type="CDD" id="cd00833">
    <property type="entry name" value="PKS"/>
    <property type="match status" value="1"/>
</dbReference>
<dbReference type="Gene3D" id="1.10.1240.100">
    <property type="match status" value="1"/>
</dbReference>
<dbReference type="Pfam" id="PF22621">
    <property type="entry name" value="CurL-like_PKS_C"/>
    <property type="match status" value="1"/>
</dbReference>
<dbReference type="InterPro" id="IPR009081">
    <property type="entry name" value="PP-bd_ACP"/>
</dbReference>
<name>A0ABV6N877_9PSEU</name>
<dbReference type="InterPro" id="IPR029479">
    <property type="entry name" value="Nitroreductase"/>
</dbReference>
<evidence type="ECO:0000259" key="5">
    <source>
        <dbReference type="PROSITE" id="PS50075"/>
    </source>
</evidence>
<dbReference type="Gene3D" id="3.40.50.12780">
    <property type="entry name" value="N-terminal domain of ligase-like"/>
    <property type="match status" value="1"/>
</dbReference>
<evidence type="ECO:0000313" key="8">
    <source>
        <dbReference type="Proteomes" id="UP001589810"/>
    </source>
</evidence>
<dbReference type="PANTHER" id="PTHR45527">
    <property type="entry name" value="NONRIBOSOMAL PEPTIDE SYNTHETASE"/>
    <property type="match status" value="1"/>
</dbReference>
<proteinExistence type="predicted"/>
<dbReference type="InterPro" id="IPR036736">
    <property type="entry name" value="ACP-like_sf"/>
</dbReference>
<dbReference type="InterPro" id="IPR014031">
    <property type="entry name" value="Ketoacyl_synth_C"/>
</dbReference>
<feature type="domain" description="Ketosynthase family 3 (KS3)" evidence="6">
    <location>
        <begin position="1720"/>
        <end position="2134"/>
    </location>
</feature>
<dbReference type="RefSeq" id="WP_379794595.1">
    <property type="nucleotide sequence ID" value="NZ_JBHLUD010000015.1"/>
</dbReference>
<feature type="domain" description="Carrier" evidence="5">
    <location>
        <begin position="1360"/>
        <end position="1435"/>
    </location>
</feature>
<dbReference type="SMART" id="SM00823">
    <property type="entry name" value="PKS_PP"/>
    <property type="match status" value="1"/>
</dbReference>
<dbReference type="InterPro" id="IPR025110">
    <property type="entry name" value="AMP-bd_C"/>
</dbReference>
<dbReference type="InterPro" id="IPR020841">
    <property type="entry name" value="PKS_Beta-ketoAc_synthase_dom"/>
</dbReference>
<dbReference type="Gene3D" id="1.10.1200.10">
    <property type="entry name" value="ACP-like"/>
    <property type="match status" value="2"/>
</dbReference>
<keyword evidence="4" id="KW-0808">Transferase</keyword>
<evidence type="ECO:0000256" key="3">
    <source>
        <dbReference type="ARBA" id="ARBA00022553"/>
    </source>
</evidence>
<dbReference type="SMART" id="SM00825">
    <property type="entry name" value="PKS_KS"/>
    <property type="match status" value="1"/>
</dbReference>
<dbReference type="Pfam" id="PF00501">
    <property type="entry name" value="AMP-binding"/>
    <property type="match status" value="1"/>
</dbReference>
<dbReference type="SUPFAM" id="SSF55469">
    <property type="entry name" value="FMN-dependent nitroreductase-like"/>
    <property type="match status" value="1"/>
</dbReference>
<evidence type="ECO:0000313" key="7">
    <source>
        <dbReference type="EMBL" id="MFC0548250.1"/>
    </source>
</evidence>
<dbReference type="Pfam" id="PF13193">
    <property type="entry name" value="AMP-binding_C"/>
    <property type="match status" value="1"/>
</dbReference>
<dbReference type="Pfam" id="PF02801">
    <property type="entry name" value="Ketoacyl-synt_C"/>
    <property type="match status" value="1"/>
</dbReference>